<feature type="transmembrane region" description="Helical" evidence="7">
    <location>
        <begin position="708"/>
        <end position="729"/>
    </location>
</feature>
<evidence type="ECO:0000313" key="8">
    <source>
        <dbReference type="Proteomes" id="UP000079169"/>
    </source>
</evidence>
<protein>
    <submittedName>
        <fullName evidence="9">Transmembrane protein 245</fullName>
    </submittedName>
</protein>
<dbReference type="Proteomes" id="UP000079169">
    <property type="component" value="Unplaced"/>
</dbReference>
<name>A0A3Q0IUT0_DIACI</name>
<reference evidence="9" key="1">
    <citation type="submission" date="2025-08" db="UniProtKB">
        <authorList>
            <consortium name="RefSeq"/>
        </authorList>
    </citation>
    <scope>IDENTIFICATION</scope>
</reference>
<evidence type="ECO:0000256" key="4">
    <source>
        <dbReference type="ARBA" id="ARBA00022989"/>
    </source>
</evidence>
<keyword evidence="5 7" id="KW-0472">Membrane</keyword>
<comment type="subcellular location">
    <subcellularLocation>
        <location evidence="1">Membrane</location>
        <topology evidence="1">Multi-pass membrane protein</topology>
    </subcellularLocation>
</comment>
<feature type="transmembrane region" description="Helical" evidence="7">
    <location>
        <begin position="669"/>
        <end position="688"/>
    </location>
</feature>
<dbReference type="AlphaFoldDB" id="A0A3Q0IUT0"/>
<keyword evidence="3 7" id="KW-0812">Transmembrane</keyword>
<dbReference type="InterPro" id="IPR002549">
    <property type="entry name" value="AI-2E-like"/>
</dbReference>
<dbReference type="KEGG" id="dci:103510064"/>
<gene>
    <name evidence="9" type="primary">LOC103510064</name>
</gene>
<evidence type="ECO:0000256" key="7">
    <source>
        <dbReference type="SAM" id="Phobius"/>
    </source>
</evidence>
<feature type="transmembrane region" description="Helical" evidence="7">
    <location>
        <begin position="181"/>
        <end position="207"/>
    </location>
</feature>
<feature type="transmembrane region" description="Helical" evidence="7">
    <location>
        <begin position="50"/>
        <end position="74"/>
    </location>
</feature>
<feature type="transmembrane region" description="Helical" evidence="7">
    <location>
        <begin position="145"/>
        <end position="169"/>
    </location>
</feature>
<feature type="transmembrane region" description="Helical" evidence="7">
    <location>
        <begin position="277"/>
        <end position="296"/>
    </location>
</feature>
<feature type="compositionally biased region" description="Polar residues" evidence="6">
    <location>
        <begin position="315"/>
        <end position="325"/>
    </location>
</feature>
<keyword evidence="4 7" id="KW-1133">Transmembrane helix</keyword>
<dbReference type="GeneID" id="103510064"/>
<dbReference type="PANTHER" id="PTHR21716">
    <property type="entry name" value="TRANSMEMBRANE PROTEIN"/>
    <property type="match status" value="1"/>
</dbReference>
<proteinExistence type="inferred from homology"/>
<organism evidence="8 9">
    <name type="scientific">Diaphorina citri</name>
    <name type="common">Asian citrus psyllid</name>
    <dbReference type="NCBI Taxonomy" id="121845"/>
    <lineage>
        <taxon>Eukaryota</taxon>
        <taxon>Metazoa</taxon>
        <taxon>Ecdysozoa</taxon>
        <taxon>Arthropoda</taxon>
        <taxon>Hexapoda</taxon>
        <taxon>Insecta</taxon>
        <taxon>Pterygota</taxon>
        <taxon>Neoptera</taxon>
        <taxon>Paraneoptera</taxon>
        <taxon>Hemiptera</taxon>
        <taxon>Sternorrhyncha</taxon>
        <taxon>Psylloidea</taxon>
        <taxon>Psyllidae</taxon>
        <taxon>Diaphorininae</taxon>
        <taxon>Diaphorina</taxon>
    </lineage>
</organism>
<feature type="transmembrane region" description="Helical" evidence="7">
    <location>
        <begin position="250"/>
        <end position="270"/>
    </location>
</feature>
<evidence type="ECO:0000256" key="1">
    <source>
        <dbReference type="ARBA" id="ARBA00004141"/>
    </source>
</evidence>
<keyword evidence="8" id="KW-1185">Reference proteome</keyword>
<feature type="transmembrane region" description="Helical" evidence="7">
    <location>
        <begin position="80"/>
        <end position="102"/>
    </location>
</feature>
<comment type="similarity">
    <text evidence="2">Belongs to the autoinducer-2 exporter (AI-2E) (TC 2.A.86) family.</text>
</comment>
<dbReference type="RefSeq" id="XP_026680031.1">
    <property type="nucleotide sequence ID" value="XM_026824230.1"/>
</dbReference>
<dbReference type="PANTHER" id="PTHR21716:SF4">
    <property type="entry name" value="TRANSMEMBRANE PROTEIN 245"/>
    <property type="match status" value="1"/>
</dbReference>
<evidence type="ECO:0000256" key="5">
    <source>
        <dbReference type="ARBA" id="ARBA00023136"/>
    </source>
</evidence>
<sequence length="746" mass="84326">MAQQQAQSSQSLKRSNLKLFSPETSSIKDFLSNIESNIIPHGHEKAFKQALYNGLALLIITVCSCTSYGVYLILQSFLKPLLWALICGTVLFPTKKIISNYLKHYVKSMQSHSMLLQTVYVPVLLVDSVSEMIGTKVQYMCQLQYMFHILGAGISIIFIYFYIPSILFITMYICSSLISVIYSMISLVQHFSVILLLCIAYASLIYFQKVNPSPVPPTEPLGSTAQDKQYTEQVKQYESTAQNEDQYVPYLKALSLFFWFSLSCYVASFFGPFIQSVLLILVQLLFLAGCLYEWYYDGAEDMDVEYEPETMDQSDVSLQSQNSAKPSGAVTNKKLQKRSQSDPFLLDKCPASSPLQGAPYWEQGAESPCIHTSDSYIYWVVCFCVLAAVLQNLYLLCIFLLFEMIYLVKHMCLTFGLYDSMHDQVTKLKTHFQEWFEPRQHIIFPQPLNNIRKMNILWRHWCLAMFQESSDAIASVLVILGLIFILIFATLFFLIQAYAETFHMVKIGGNIINQTLVHNPEVMQYLPEDWESKMDSVLNNTYTYGRVGISKMVANILRGVKKEKVAEFESTALELWDRIYQAWLMSALESDPMGPKVSSGAVSQSWSTFLDHIQKTPGKIEIDNMLIIIFTPNSSIASILAAIPILGPYWACVPGVLDLYLAQGNRIKALFLLLFQILPTFFVDTAIFNEIQGGHPYLTGLSVAGGVFWLGMEGAIIGPLLLCCLFVIVNMSTSIMRENSLPTPAH</sequence>
<dbReference type="GO" id="GO:0016020">
    <property type="term" value="C:membrane"/>
    <property type="evidence" value="ECO:0007669"/>
    <property type="project" value="UniProtKB-SubCell"/>
</dbReference>
<feature type="transmembrane region" description="Helical" evidence="7">
    <location>
        <begin position="473"/>
        <end position="495"/>
    </location>
</feature>
<evidence type="ECO:0000256" key="3">
    <source>
        <dbReference type="ARBA" id="ARBA00022692"/>
    </source>
</evidence>
<dbReference type="PaxDb" id="121845-A0A3Q0IUT0"/>
<evidence type="ECO:0000256" key="2">
    <source>
        <dbReference type="ARBA" id="ARBA00009773"/>
    </source>
</evidence>
<evidence type="ECO:0000313" key="9">
    <source>
        <dbReference type="RefSeq" id="XP_026680031.1"/>
    </source>
</evidence>
<feature type="region of interest" description="Disordered" evidence="6">
    <location>
        <begin position="315"/>
        <end position="339"/>
    </location>
</feature>
<dbReference type="STRING" id="121845.A0A3Q0IUT0"/>
<accession>A0A3Q0IUT0</accession>
<evidence type="ECO:0000256" key="6">
    <source>
        <dbReference type="SAM" id="MobiDB-lite"/>
    </source>
</evidence>
<feature type="transmembrane region" description="Helical" evidence="7">
    <location>
        <begin position="376"/>
        <end position="402"/>
    </location>
</feature>